<dbReference type="Proteomes" id="UP000474159">
    <property type="component" value="Unassembled WGS sequence"/>
</dbReference>
<dbReference type="PANTHER" id="PTHR39327">
    <property type="match status" value="1"/>
</dbReference>
<name>A0A6L3SZR8_9HYPH</name>
<keyword evidence="2" id="KW-1185">Reference proteome</keyword>
<organism evidence="1 2">
    <name type="scientific">Methylobacterium soli</name>
    <dbReference type="NCBI Taxonomy" id="553447"/>
    <lineage>
        <taxon>Bacteria</taxon>
        <taxon>Pseudomonadati</taxon>
        <taxon>Pseudomonadota</taxon>
        <taxon>Alphaproteobacteria</taxon>
        <taxon>Hyphomicrobiales</taxon>
        <taxon>Methylobacteriaceae</taxon>
        <taxon>Methylobacterium</taxon>
    </lineage>
</organism>
<proteinExistence type="predicted"/>
<evidence type="ECO:0000313" key="2">
    <source>
        <dbReference type="Proteomes" id="UP000474159"/>
    </source>
</evidence>
<gene>
    <name evidence="1" type="ORF">F6X53_12305</name>
</gene>
<comment type="caution">
    <text evidence="1">The sequence shown here is derived from an EMBL/GenBank/DDBJ whole genome shotgun (WGS) entry which is preliminary data.</text>
</comment>
<dbReference type="InterPro" id="IPR010319">
    <property type="entry name" value="Transglutaminase-like_Cys_pept"/>
</dbReference>
<dbReference type="Pfam" id="PF06035">
    <property type="entry name" value="Peptidase_C93"/>
    <property type="match status" value="1"/>
</dbReference>
<reference evidence="1 2" key="1">
    <citation type="submission" date="2019-09" db="EMBL/GenBank/DDBJ databases">
        <title>YIM 48816 draft genome.</title>
        <authorList>
            <person name="Jiang L."/>
        </authorList>
    </citation>
    <scope>NUCLEOTIDE SEQUENCE [LARGE SCALE GENOMIC DNA]</scope>
    <source>
        <strain evidence="1 2">YIM 48816</strain>
    </source>
</reference>
<sequence length="222" mass="23872">MRFAISTGRDAVSGLGPHLRKVVAGLALAAGLMAAPAGAQTFAALPSMPSAATASGEAKPISAWVTFCQAYAAECAIGRNEPTSITLTPALWNTIVAVNKRVNKAVQAMTDMDHLHVPDRWDLAEDGIGDCEDFQLLKRHLLAEAGLPRRAMRMTVVIDEKGEGHAVLTLITDRGDLILDNKTNTILPWRRTGYTFIKRESQDSVAWVALGRSLSPVTTANR</sequence>
<protein>
    <submittedName>
        <fullName evidence="1">Transglutaminase-like cysteine peptidase</fullName>
    </submittedName>
</protein>
<accession>A0A6L3SZR8</accession>
<dbReference type="RefSeq" id="WP_151000308.1">
    <property type="nucleotide sequence ID" value="NZ_BPQY01000083.1"/>
</dbReference>
<dbReference type="PANTHER" id="PTHR39327:SF1">
    <property type="entry name" value="BLR5470 PROTEIN"/>
    <property type="match status" value="1"/>
</dbReference>
<evidence type="ECO:0000313" key="1">
    <source>
        <dbReference type="EMBL" id="KAB1079144.1"/>
    </source>
</evidence>
<dbReference type="AlphaFoldDB" id="A0A6L3SZR8"/>
<dbReference type="OrthoDB" id="7206808at2"/>
<dbReference type="EMBL" id="VZZK01000010">
    <property type="protein sequence ID" value="KAB1079144.1"/>
    <property type="molecule type" value="Genomic_DNA"/>
</dbReference>
<dbReference type="Gene3D" id="3.10.620.30">
    <property type="match status" value="1"/>
</dbReference>